<gene>
    <name evidence="1" type="ORF">Q8A67_024960</name>
</gene>
<reference evidence="1" key="1">
    <citation type="submission" date="2023-08" db="EMBL/GenBank/DDBJ databases">
        <title>Chromosome-level Genome Assembly of mud carp (Cirrhinus molitorella).</title>
        <authorList>
            <person name="Liu H."/>
        </authorList>
    </citation>
    <scope>NUCLEOTIDE SEQUENCE</scope>
    <source>
        <strain evidence="1">Prfri</strain>
        <tissue evidence="1">Muscle</tissue>
    </source>
</reference>
<organism evidence="1 2">
    <name type="scientific">Cirrhinus molitorella</name>
    <name type="common">mud carp</name>
    <dbReference type="NCBI Taxonomy" id="172907"/>
    <lineage>
        <taxon>Eukaryota</taxon>
        <taxon>Metazoa</taxon>
        <taxon>Chordata</taxon>
        <taxon>Craniata</taxon>
        <taxon>Vertebrata</taxon>
        <taxon>Euteleostomi</taxon>
        <taxon>Actinopterygii</taxon>
        <taxon>Neopterygii</taxon>
        <taxon>Teleostei</taxon>
        <taxon>Ostariophysi</taxon>
        <taxon>Cypriniformes</taxon>
        <taxon>Cyprinidae</taxon>
        <taxon>Labeoninae</taxon>
        <taxon>Labeonini</taxon>
        <taxon>Cirrhinus</taxon>
    </lineage>
</organism>
<sequence>MNEMNFNLLDNETVLEERTRSGAARHRARMTSSALRLGAGELHIMHKHELSLSQRGPKEPELPAKSGTADTCCSVCVIWRTFRNLEHKAVDDAAVCFGSRSQWVNTPSSHSK</sequence>
<dbReference type="Proteomes" id="UP001187343">
    <property type="component" value="Unassembled WGS sequence"/>
</dbReference>
<proteinExistence type="predicted"/>
<keyword evidence="2" id="KW-1185">Reference proteome</keyword>
<protein>
    <submittedName>
        <fullName evidence="1">Uncharacterized protein</fullName>
    </submittedName>
</protein>
<evidence type="ECO:0000313" key="2">
    <source>
        <dbReference type="Proteomes" id="UP001187343"/>
    </source>
</evidence>
<evidence type="ECO:0000313" key="1">
    <source>
        <dbReference type="EMBL" id="KAK2866843.1"/>
    </source>
</evidence>
<comment type="caution">
    <text evidence="1">The sequence shown here is derived from an EMBL/GenBank/DDBJ whole genome shotgun (WGS) entry which is preliminary data.</text>
</comment>
<name>A0AA88NYX9_9TELE</name>
<dbReference type="EMBL" id="JAUYZG010000025">
    <property type="protein sequence ID" value="KAK2866843.1"/>
    <property type="molecule type" value="Genomic_DNA"/>
</dbReference>
<accession>A0AA88NYX9</accession>
<dbReference type="AlphaFoldDB" id="A0AA88NYX9"/>